<feature type="domain" description="CRAL-TRIO" evidence="1">
    <location>
        <begin position="139"/>
        <end position="301"/>
    </location>
</feature>
<dbReference type="InterPro" id="IPR036273">
    <property type="entry name" value="CRAL/TRIO_N_dom_sf"/>
</dbReference>
<dbReference type="SUPFAM" id="SSF52087">
    <property type="entry name" value="CRAL/TRIO domain"/>
    <property type="match status" value="1"/>
</dbReference>
<protein>
    <submittedName>
        <fullName evidence="2">CRAL-TRIO domain-containing protein</fullName>
    </submittedName>
</protein>
<dbReference type="Gene3D" id="3.40.525.10">
    <property type="entry name" value="CRAL-TRIO lipid binding domain"/>
    <property type="match status" value="1"/>
</dbReference>
<sequence>MNVFRLKSNANSTATIGTQSKASSISDGVPVTHEPILTPPTDYSPVPPPALDEAQQAKLEKLREYIHSIMVPEDHEYYASEKGFITDGTLKRYLRARKWDYEASKNMLENTVRWRRDYRPDELDPDYIRPEAETGKMYFNGFDKNGRPIWIMRPRLQNSKDTERQVKHIVFCLERGIRLMPAKVENIAIIVDFKDSAYAHNPSVATCKKFLDILSNHYPERLGIAFVVKSPWFFFTTFKIISPFMDPVTKAKIKFVHDEDKDKKNSKDDTKAVSNEWVHLKDYIPSDTLEREYGGNYNFQYNIDDYWNGLLKYTGKPFKVINYL</sequence>
<gene>
    <name evidence="2" type="ORF">BDA99DRAFT_507081</name>
</gene>
<evidence type="ECO:0000313" key="3">
    <source>
        <dbReference type="Proteomes" id="UP001209540"/>
    </source>
</evidence>
<dbReference type="SMART" id="SM01100">
    <property type="entry name" value="CRAL_TRIO_N"/>
    <property type="match status" value="1"/>
</dbReference>
<keyword evidence="3" id="KW-1185">Reference proteome</keyword>
<dbReference type="Pfam" id="PF03765">
    <property type="entry name" value="CRAL_TRIO_N"/>
    <property type="match status" value="1"/>
</dbReference>
<reference evidence="2" key="2">
    <citation type="submission" date="2023-02" db="EMBL/GenBank/DDBJ databases">
        <authorList>
            <consortium name="DOE Joint Genome Institute"/>
            <person name="Mondo S.J."/>
            <person name="Chang Y."/>
            <person name="Wang Y."/>
            <person name="Ahrendt S."/>
            <person name="Andreopoulos W."/>
            <person name="Barry K."/>
            <person name="Beard J."/>
            <person name="Benny G.L."/>
            <person name="Blankenship S."/>
            <person name="Bonito G."/>
            <person name="Cuomo C."/>
            <person name="Desiro A."/>
            <person name="Gervers K.A."/>
            <person name="Hundley H."/>
            <person name="Kuo A."/>
            <person name="LaButti K."/>
            <person name="Lang B.F."/>
            <person name="Lipzen A."/>
            <person name="O'Donnell K."/>
            <person name="Pangilinan J."/>
            <person name="Reynolds N."/>
            <person name="Sandor L."/>
            <person name="Smith M.W."/>
            <person name="Tsang A."/>
            <person name="Grigoriev I.V."/>
            <person name="Stajich J.E."/>
            <person name="Spatafora J.W."/>
        </authorList>
    </citation>
    <scope>NUCLEOTIDE SEQUENCE</scope>
    <source>
        <strain evidence="2">RSA 2281</strain>
    </source>
</reference>
<dbReference type="InterPro" id="IPR011074">
    <property type="entry name" value="CRAL/TRIO_N_dom"/>
</dbReference>
<organism evidence="2 3">
    <name type="scientific">Phascolomyces articulosus</name>
    <dbReference type="NCBI Taxonomy" id="60185"/>
    <lineage>
        <taxon>Eukaryota</taxon>
        <taxon>Fungi</taxon>
        <taxon>Fungi incertae sedis</taxon>
        <taxon>Mucoromycota</taxon>
        <taxon>Mucoromycotina</taxon>
        <taxon>Mucoromycetes</taxon>
        <taxon>Mucorales</taxon>
        <taxon>Lichtheimiaceae</taxon>
        <taxon>Phascolomyces</taxon>
    </lineage>
</organism>
<dbReference type="InterPro" id="IPR036865">
    <property type="entry name" value="CRAL-TRIO_dom_sf"/>
</dbReference>
<dbReference type="SMART" id="SM00516">
    <property type="entry name" value="SEC14"/>
    <property type="match status" value="1"/>
</dbReference>
<accession>A0AAD5K1C4</accession>
<dbReference type="GO" id="GO:0008526">
    <property type="term" value="F:phosphatidylinositol transfer activity"/>
    <property type="evidence" value="ECO:0007669"/>
    <property type="project" value="TreeGrafter"/>
</dbReference>
<dbReference type="PROSITE" id="PS50191">
    <property type="entry name" value="CRAL_TRIO"/>
    <property type="match status" value="1"/>
</dbReference>
<dbReference type="Pfam" id="PF00650">
    <property type="entry name" value="CRAL_TRIO"/>
    <property type="match status" value="1"/>
</dbReference>
<name>A0AAD5K1C4_9FUNG</name>
<dbReference type="EMBL" id="JAIXMP010000011">
    <property type="protein sequence ID" value="KAI9264852.1"/>
    <property type="molecule type" value="Genomic_DNA"/>
</dbReference>
<dbReference type="Proteomes" id="UP001209540">
    <property type="component" value="Unassembled WGS sequence"/>
</dbReference>
<proteinExistence type="predicted"/>
<dbReference type="SUPFAM" id="SSF46938">
    <property type="entry name" value="CRAL/TRIO N-terminal domain"/>
    <property type="match status" value="1"/>
</dbReference>
<dbReference type="AlphaFoldDB" id="A0AAD5K1C4"/>
<dbReference type="PANTHER" id="PTHR45824">
    <property type="entry name" value="GH16843P"/>
    <property type="match status" value="1"/>
</dbReference>
<evidence type="ECO:0000259" key="1">
    <source>
        <dbReference type="PROSITE" id="PS50191"/>
    </source>
</evidence>
<dbReference type="InterPro" id="IPR001251">
    <property type="entry name" value="CRAL-TRIO_dom"/>
</dbReference>
<reference evidence="2" key="1">
    <citation type="journal article" date="2022" name="IScience">
        <title>Evolution of zygomycete secretomes and the origins of terrestrial fungal ecologies.</title>
        <authorList>
            <person name="Chang Y."/>
            <person name="Wang Y."/>
            <person name="Mondo S."/>
            <person name="Ahrendt S."/>
            <person name="Andreopoulos W."/>
            <person name="Barry K."/>
            <person name="Beard J."/>
            <person name="Benny G.L."/>
            <person name="Blankenship S."/>
            <person name="Bonito G."/>
            <person name="Cuomo C."/>
            <person name="Desiro A."/>
            <person name="Gervers K.A."/>
            <person name="Hundley H."/>
            <person name="Kuo A."/>
            <person name="LaButti K."/>
            <person name="Lang B.F."/>
            <person name="Lipzen A."/>
            <person name="O'Donnell K."/>
            <person name="Pangilinan J."/>
            <person name="Reynolds N."/>
            <person name="Sandor L."/>
            <person name="Smith M.E."/>
            <person name="Tsang A."/>
            <person name="Grigoriev I.V."/>
            <person name="Stajich J.E."/>
            <person name="Spatafora J.W."/>
        </authorList>
    </citation>
    <scope>NUCLEOTIDE SEQUENCE</scope>
    <source>
        <strain evidence="2">RSA 2281</strain>
    </source>
</reference>
<dbReference type="CDD" id="cd00170">
    <property type="entry name" value="SEC14"/>
    <property type="match status" value="1"/>
</dbReference>
<dbReference type="InterPro" id="IPR052578">
    <property type="entry name" value="PI_Transfer_CRAL-TRIO"/>
</dbReference>
<dbReference type="PANTHER" id="PTHR45824:SF29">
    <property type="entry name" value="GH16843P"/>
    <property type="match status" value="1"/>
</dbReference>
<comment type="caution">
    <text evidence="2">The sequence shown here is derived from an EMBL/GenBank/DDBJ whole genome shotgun (WGS) entry which is preliminary data.</text>
</comment>
<evidence type="ECO:0000313" key="2">
    <source>
        <dbReference type="EMBL" id="KAI9264852.1"/>
    </source>
</evidence>